<evidence type="ECO:0000313" key="2">
    <source>
        <dbReference type="Proteomes" id="UP000095287"/>
    </source>
</evidence>
<dbReference type="WBParaSite" id="L893_g5787.t1">
    <property type="protein sequence ID" value="L893_g5787.t1"/>
    <property type="gene ID" value="L893_g5787"/>
</dbReference>
<feature type="compositionally biased region" description="Basic residues" evidence="1">
    <location>
        <begin position="173"/>
        <end position="184"/>
    </location>
</feature>
<dbReference type="Proteomes" id="UP000095287">
    <property type="component" value="Unplaced"/>
</dbReference>
<proteinExistence type="predicted"/>
<sequence length="184" mass="20375">MARQFTDVIHGPSDDTKHFSVSPSPSSIMIVTRLASQVSSRQSRLLGIFELRIEMNAEGDRAEGTQLNKKDKASTSQEPKKEMVLTKEGIDRIKAFAARTIAQEKAKFEATTKTKVLYGIMPCPSKKRLGVAPTIKKQPTSVKPVRSFISTTSRPSSSSSTRRSSSLPPRGFMMKKLKRFAGRD</sequence>
<dbReference type="AlphaFoldDB" id="A0A1I8AHY4"/>
<feature type="region of interest" description="Disordered" evidence="1">
    <location>
        <begin position="134"/>
        <end position="184"/>
    </location>
</feature>
<reference evidence="3" key="1">
    <citation type="submission" date="2016-11" db="UniProtKB">
        <authorList>
            <consortium name="WormBaseParasite"/>
        </authorList>
    </citation>
    <scope>IDENTIFICATION</scope>
</reference>
<name>A0A1I8AHY4_9BILA</name>
<evidence type="ECO:0000313" key="3">
    <source>
        <dbReference type="WBParaSite" id="L893_g5787.t1"/>
    </source>
</evidence>
<feature type="compositionally biased region" description="Low complexity" evidence="1">
    <location>
        <begin position="150"/>
        <end position="170"/>
    </location>
</feature>
<accession>A0A1I8AHY4</accession>
<keyword evidence="2" id="KW-1185">Reference proteome</keyword>
<protein>
    <submittedName>
        <fullName evidence="3">Uncharacterized protein</fullName>
    </submittedName>
</protein>
<feature type="region of interest" description="Disordered" evidence="1">
    <location>
        <begin position="1"/>
        <end position="22"/>
    </location>
</feature>
<evidence type="ECO:0000256" key="1">
    <source>
        <dbReference type="SAM" id="MobiDB-lite"/>
    </source>
</evidence>
<feature type="region of interest" description="Disordered" evidence="1">
    <location>
        <begin position="62"/>
        <end position="81"/>
    </location>
</feature>
<organism evidence="2 3">
    <name type="scientific">Steinernema glaseri</name>
    <dbReference type="NCBI Taxonomy" id="37863"/>
    <lineage>
        <taxon>Eukaryota</taxon>
        <taxon>Metazoa</taxon>
        <taxon>Ecdysozoa</taxon>
        <taxon>Nematoda</taxon>
        <taxon>Chromadorea</taxon>
        <taxon>Rhabditida</taxon>
        <taxon>Tylenchina</taxon>
        <taxon>Panagrolaimomorpha</taxon>
        <taxon>Strongyloidoidea</taxon>
        <taxon>Steinernematidae</taxon>
        <taxon>Steinernema</taxon>
    </lineage>
</organism>